<dbReference type="PROSITE" id="PS01116">
    <property type="entry name" value="XANTH_URACIL_PERMASE"/>
    <property type="match status" value="1"/>
</dbReference>
<accession>A0A2G9RJZ2</accession>
<evidence type="ECO:0000256" key="3">
    <source>
        <dbReference type="ARBA" id="ARBA00022448"/>
    </source>
</evidence>
<evidence type="ECO:0000256" key="6">
    <source>
        <dbReference type="ARBA" id="ARBA00023136"/>
    </source>
</evidence>
<comment type="subcellular location">
    <subcellularLocation>
        <location evidence="1">Membrane</location>
        <topology evidence="1">Multi-pass membrane protein</topology>
    </subcellularLocation>
</comment>
<dbReference type="InterPro" id="IPR006043">
    <property type="entry name" value="NCS2"/>
</dbReference>
<protein>
    <submittedName>
        <fullName evidence="8">Uncharacterized protein</fullName>
    </submittedName>
</protein>
<dbReference type="GO" id="GO:0022857">
    <property type="term" value="F:transmembrane transporter activity"/>
    <property type="evidence" value="ECO:0007669"/>
    <property type="project" value="InterPro"/>
</dbReference>
<comment type="similarity">
    <text evidence="2">Belongs to the nucleobase:cation symporter-2 (NCS2) (TC 2.A.40) family.</text>
</comment>
<feature type="transmembrane region" description="Helical" evidence="7">
    <location>
        <begin position="66"/>
        <end position="84"/>
    </location>
</feature>
<evidence type="ECO:0000256" key="4">
    <source>
        <dbReference type="ARBA" id="ARBA00022692"/>
    </source>
</evidence>
<evidence type="ECO:0000313" key="8">
    <source>
        <dbReference type="EMBL" id="PIO28164.1"/>
    </source>
</evidence>
<dbReference type="AlphaFoldDB" id="A0A2G9RJZ2"/>
<gene>
    <name evidence="8" type="ORF">AB205_0074100</name>
</gene>
<keyword evidence="5 7" id="KW-1133">Transmembrane helix</keyword>
<organism evidence="8 9">
    <name type="scientific">Aquarana catesbeiana</name>
    <name type="common">American bullfrog</name>
    <name type="synonym">Rana catesbeiana</name>
    <dbReference type="NCBI Taxonomy" id="8400"/>
    <lineage>
        <taxon>Eukaryota</taxon>
        <taxon>Metazoa</taxon>
        <taxon>Chordata</taxon>
        <taxon>Craniata</taxon>
        <taxon>Vertebrata</taxon>
        <taxon>Euteleostomi</taxon>
        <taxon>Amphibia</taxon>
        <taxon>Batrachia</taxon>
        <taxon>Anura</taxon>
        <taxon>Neobatrachia</taxon>
        <taxon>Ranoidea</taxon>
        <taxon>Ranidae</taxon>
        <taxon>Aquarana</taxon>
    </lineage>
</organism>
<keyword evidence="3" id="KW-0813">Transport</keyword>
<evidence type="ECO:0000256" key="5">
    <source>
        <dbReference type="ARBA" id="ARBA00022989"/>
    </source>
</evidence>
<reference evidence="9" key="1">
    <citation type="journal article" date="2017" name="Nat. Commun.">
        <title>The North American bullfrog draft genome provides insight into hormonal regulation of long noncoding RNA.</title>
        <authorList>
            <person name="Hammond S.A."/>
            <person name="Warren R.L."/>
            <person name="Vandervalk B.P."/>
            <person name="Kucuk E."/>
            <person name="Khan H."/>
            <person name="Gibb E.A."/>
            <person name="Pandoh P."/>
            <person name="Kirk H."/>
            <person name="Zhao Y."/>
            <person name="Jones M."/>
            <person name="Mungall A.J."/>
            <person name="Coope R."/>
            <person name="Pleasance S."/>
            <person name="Moore R.A."/>
            <person name="Holt R.A."/>
            <person name="Round J.M."/>
            <person name="Ohora S."/>
            <person name="Walle B.V."/>
            <person name="Veldhoen N."/>
            <person name="Helbing C.C."/>
            <person name="Birol I."/>
        </authorList>
    </citation>
    <scope>NUCLEOTIDE SEQUENCE [LARGE SCALE GENOMIC DNA]</scope>
</reference>
<keyword evidence="6 7" id="KW-0472">Membrane</keyword>
<feature type="transmembrane region" description="Helical" evidence="7">
    <location>
        <begin position="90"/>
        <end position="110"/>
    </location>
</feature>
<keyword evidence="4 7" id="KW-0812">Transmembrane</keyword>
<evidence type="ECO:0000256" key="1">
    <source>
        <dbReference type="ARBA" id="ARBA00004141"/>
    </source>
</evidence>
<name>A0A2G9RJZ2_AQUCT</name>
<dbReference type="InterPro" id="IPR006042">
    <property type="entry name" value="Xan_ur_permease"/>
</dbReference>
<dbReference type="GO" id="GO:0005886">
    <property type="term" value="C:plasma membrane"/>
    <property type="evidence" value="ECO:0007669"/>
    <property type="project" value="UniProtKB-ARBA"/>
</dbReference>
<dbReference type="EMBL" id="KV939797">
    <property type="protein sequence ID" value="PIO28164.1"/>
    <property type="molecule type" value="Genomic_DNA"/>
</dbReference>
<keyword evidence="9" id="KW-1185">Reference proteome</keyword>
<evidence type="ECO:0000313" key="9">
    <source>
        <dbReference type="Proteomes" id="UP000228934"/>
    </source>
</evidence>
<sequence>MSNRRYTSEEAYTFLSMTDSEEEVTPLSDSGSEYELVDGSGNLTDSSDDGVVVPAKVGSRLVMQTAGILLIILGLFGKFGAIFITIPEPVIGGMFMVMFGMIAAVGISNLQ</sequence>
<proteinExistence type="inferred from homology"/>
<dbReference type="PANTHER" id="PTHR11119">
    <property type="entry name" value="XANTHINE-URACIL / VITAMIN C PERMEASE FAMILY MEMBER"/>
    <property type="match status" value="1"/>
</dbReference>
<evidence type="ECO:0000256" key="2">
    <source>
        <dbReference type="ARBA" id="ARBA00008821"/>
    </source>
</evidence>
<feature type="non-terminal residue" evidence="8">
    <location>
        <position position="111"/>
    </location>
</feature>
<dbReference type="Proteomes" id="UP000228934">
    <property type="component" value="Unassembled WGS sequence"/>
</dbReference>
<evidence type="ECO:0000256" key="7">
    <source>
        <dbReference type="SAM" id="Phobius"/>
    </source>
</evidence>
<dbReference type="Pfam" id="PF00860">
    <property type="entry name" value="Xan_ur_permease"/>
    <property type="match status" value="1"/>
</dbReference>